<dbReference type="SUPFAM" id="SSF46938">
    <property type="entry name" value="CRAL/TRIO N-terminal domain"/>
    <property type="match status" value="1"/>
</dbReference>
<dbReference type="Gene3D" id="3.40.525.10">
    <property type="entry name" value="CRAL-TRIO lipid binding domain"/>
    <property type="match status" value="1"/>
</dbReference>
<dbReference type="PANTHER" id="PTHR47159:SF1">
    <property type="entry name" value="CRAL-TRIO DOMAIN-CONTAINING PROTEIN F28H7.8"/>
    <property type="match status" value="1"/>
</dbReference>
<dbReference type="WBParaSite" id="Hba_11026">
    <property type="protein sequence ID" value="Hba_11026"/>
    <property type="gene ID" value="Hba_11026"/>
</dbReference>
<accession>A0A1I7X0F0</accession>
<dbReference type="PROSITE" id="PS50191">
    <property type="entry name" value="CRAL_TRIO"/>
    <property type="match status" value="1"/>
</dbReference>
<dbReference type="InterPro" id="IPR053302">
    <property type="entry name" value="CRAL-TRIO_domain"/>
</dbReference>
<sequence length="370" mass="42844">MPPIAQPEYYEDKVKEVRLQVADIIHPRYDTYFNILRWLQSNQFNVSKTIHTLRTHLKWRRERKLDEDARGLQYSAITEEFAPLSIVGANRSEGDRIIVIDQAGRIDIGGVMKSIQPTQYLHQLYRNFEKILKLLMEVSNCFQYVTLLLVSFFLIVKKPVVLWMEERCSVQCYVHYVFDLEGLSFDPTLLSIINVRKVVKMQQRRQMSRLNRSAISPFIPEHSRDKIVLTGKAWQKELTKLCDNDHLPERYGGTIPDSMVLRDPKPVPKDLFWKPRDDYPALNTMHRVSIPAGQAIYDNWKSSKFRSGEKDLKNKSRGKPPVLVDDDVLRTLVGASPSRTLSSLAEELGVCCKIVGNHLKNMGKVKTFNR</sequence>
<name>A0A1I7X0F0_HETBA</name>
<dbReference type="CDD" id="cd00170">
    <property type="entry name" value="SEC14"/>
    <property type="match status" value="1"/>
</dbReference>
<reference evidence="3" key="1">
    <citation type="submission" date="2016-11" db="UniProtKB">
        <authorList>
            <consortium name="WormBaseParasite"/>
        </authorList>
    </citation>
    <scope>IDENTIFICATION</scope>
</reference>
<dbReference type="InterPro" id="IPR036273">
    <property type="entry name" value="CRAL/TRIO_N_dom_sf"/>
</dbReference>
<proteinExistence type="predicted"/>
<dbReference type="Pfam" id="PF00650">
    <property type="entry name" value="CRAL_TRIO"/>
    <property type="match status" value="1"/>
</dbReference>
<evidence type="ECO:0000313" key="2">
    <source>
        <dbReference type="Proteomes" id="UP000095283"/>
    </source>
</evidence>
<feature type="domain" description="CRAL-TRIO" evidence="1">
    <location>
        <begin position="74"/>
        <end position="259"/>
    </location>
</feature>
<keyword evidence="2" id="KW-1185">Reference proteome</keyword>
<dbReference type="SUPFAM" id="SSF52087">
    <property type="entry name" value="CRAL/TRIO domain"/>
    <property type="match status" value="1"/>
</dbReference>
<dbReference type="InterPro" id="IPR036865">
    <property type="entry name" value="CRAL-TRIO_dom_sf"/>
</dbReference>
<protein>
    <submittedName>
        <fullName evidence="3">CRAL-TRIO domain-containing protein</fullName>
    </submittedName>
</protein>
<organism evidence="2 3">
    <name type="scientific">Heterorhabditis bacteriophora</name>
    <name type="common">Entomopathogenic nematode worm</name>
    <dbReference type="NCBI Taxonomy" id="37862"/>
    <lineage>
        <taxon>Eukaryota</taxon>
        <taxon>Metazoa</taxon>
        <taxon>Ecdysozoa</taxon>
        <taxon>Nematoda</taxon>
        <taxon>Chromadorea</taxon>
        <taxon>Rhabditida</taxon>
        <taxon>Rhabditina</taxon>
        <taxon>Rhabditomorpha</taxon>
        <taxon>Strongyloidea</taxon>
        <taxon>Heterorhabditidae</taxon>
        <taxon>Heterorhabditis</taxon>
    </lineage>
</organism>
<dbReference type="PANTHER" id="PTHR47159">
    <property type="entry name" value="PROTEIN CBG07705-RELATED"/>
    <property type="match status" value="1"/>
</dbReference>
<dbReference type="AlphaFoldDB" id="A0A1I7X0F0"/>
<evidence type="ECO:0000259" key="1">
    <source>
        <dbReference type="PROSITE" id="PS50191"/>
    </source>
</evidence>
<dbReference type="Proteomes" id="UP000095283">
    <property type="component" value="Unplaced"/>
</dbReference>
<evidence type="ECO:0000313" key="3">
    <source>
        <dbReference type="WBParaSite" id="Hba_11026"/>
    </source>
</evidence>
<dbReference type="InterPro" id="IPR001251">
    <property type="entry name" value="CRAL-TRIO_dom"/>
</dbReference>